<dbReference type="EMBL" id="CAJEWN010000145">
    <property type="protein sequence ID" value="CAD2168803.1"/>
    <property type="molecule type" value="Genomic_DNA"/>
</dbReference>
<organism evidence="2 3">
    <name type="scientific">Meloidogyne enterolobii</name>
    <name type="common">Root-knot nematode worm</name>
    <name type="synonym">Meloidogyne mayaguensis</name>
    <dbReference type="NCBI Taxonomy" id="390850"/>
    <lineage>
        <taxon>Eukaryota</taxon>
        <taxon>Metazoa</taxon>
        <taxon>Ecdysozoa</taxon>
        <taxon>Nematoda</taxon>
        <taxon>Chromadorea</taxon>
        <taxon>Rhabditida</taxon>
        <taxon>Tylenchina</taxon>
        <taxon>Tylenchomorpha</taxon>
        <taxon>Tylenchoidea</taxon>
        <taxon>Meloidogynidae</taxon>
        <taxon>Meloidogyninae</taxon>
        <taxon>Meloidogyne</taxon>
    </lineage>
</organism>
<reference evidence="2 3" key="1">
    <citation type="submission" date="2020-08" db="EMBL/GenBank/DDBJ databases">
        <authorList>
            <person name="Koutsovoulos G."/>
            <person name="Danchin GJ E."/>
        </authorList>
    </citation>
    <scope>NUCLEOTIDE SEQUENCE [LARGE SCALE GENOMIC DNA]</scope>
</reference>
<sequence length="120" mass="13723">MLKISSNFIFIIFWNFSQLFLIKATGKNSPTKPSSPSVASSSYSGGTFLPRGVQTEKVGLQVLLELAEREEAENKRQFLDLLALELWKKGIRIVFGINENERGNKTKKTEYSFWKTNKFL</sequence>
<accession>A0A6V7V3I6</accession>
<evidence type="ECO:0000256" key="1">
    <source>
        <dbReference type="SAM" id="SignalP"/>
    </source>
</evidence>
<dbReference type="Proteomes" id="UP000580250">
    <property type="component" value="Unassembled WGS sequence"/>
</dbReference>
<name>A0A6V7V3I6_MELEN</name>
<gene>
    <name evidence="2" type="ORF">MENT_LOCUS20158</name>
</gene>
<protein>
    <submittedName>
        <fullName evidence="2">Uncharacterized protein</fullName>
    </submittedName>
</protein>
<comment type="caution">
    <text evidence="2">The sequence shown here is derived from an EMBL/GenBank/DDBJ whole genome shotgun (WGS) entry which is preliminary data.</text>
</comment>
<keyword evidence="1" id="KW-0732">Signal</keyword>
<evidence type="ECO:0000313" key="2">
    <source>
        <dbReference type="EMBL" id="CAD2168803.1"/>
    </source>
</evidence>
<evidence type="ECO:0000313" key="3">
    <source>
        <dbReference type="Proteomes" id="UP000580250"/>
    </source>
</evidence>
<feature type="signal peptide" evidence="1">
    <location>
        <begin position="1"/>
        <end position="24"/>
    </location>
</feature>
<dbReference type="AlphaFoldDB" id="A0A6V7V3I6"/>
<proteinExistence type="predicted"/>
<feature type="chain" id="PRO_5028323708" evidence="1">
    <location>
        <begin position="25"/>
        <end position="120"/>
    </location>
</feature>